<evidence type="ECO:0000313" key="1">
    <source>
        <dbReference type="EMBL" id="CAI8031823.1"/>
    </source>
</evidence>
<accession>A0AA35WS55</accession>
<reference evidence="1" key="1">
    <citation type="submission" date="2023-03" db="EMBL/GenBank/DDBJ databases">
        <authorList>
            <person name="Steffen K."/>
            <person name="Cardenas P."/>
        </authorList>
    </citation>
    <scope>NUCLEOTIDE SEQUENCE</scope>
</reference>
<dbReference type="AlphaFoldDB" id="A0AA35WS55"/>
<proteinExistence type="predicted"/>
<sequence>MFQQIRFYICEQPEKNLALGVPYCHLPWFTLSSLRGTGMMVSVPFTAGRQQNVTFLRVLLGDLFHHNITCSSTAVSGGTRHSSTPLILFPLLRFII</sequence>
<name>A0AA35WS55_GEOBA</name>
<dbReference type="EMBL" id="CASHTH010002569">
    <property type="protein sequence ID" value="CAI8031823.1"/>
    <property type="molecule type" value="Genomic_DNA"/>
</dbReference>
<organism evidence="1 2">
    <name type="scientific">Geodia barretti</name>
    <name type="common">Barrett's horny sponge</name>
    <dbReference type="NCBI Taxonomy" id="519541"/>
    <lineage>
        <taxon>Eukaryota</taxon>
        <taxon>Metazoa</taxon>
        <taxon>Porifera</taxon>
        <taxon>Demospongiae</taxon>
        <taxon>Heteroscleromorpha</taxon>
        <taxon>Tetractinellida</taxon>
        <taxon>Astrophorina</taxon>
        <taxon>Geodiidae</taxon>
        <taxon>Geodia</taxon>
    </lineage>
</organism>
<dbReference type="Proteomes" id="UP001174909">
    <property type="component" value="Unassembled WGS sequence"/>
</dbReference>
<protein>
    <submittedName>
        <fullName evidence="1">Uncharacterized protein</fullName>
    </submittedName>
</protein>
<evidence type="ECO:0000313" key="2">
    <source>
        <dbReference type="Proteomes" id="UP001174909"/>
    </source>
</evidence>
<comment type="caution">
    <text evidence="1">The sequence shown here is derived from an EMBL/GenBank/DDBJ whole genome shotgun (WGS) entry which is preliminary data.</text>
</comment>
<keyword evidence="2" id="KW-1185">Reference proteome</keyword>
<gene>
    <name evidence="1" type="ORF">GBAR_LOCUS18035</name>
</gene>